<dbReference type="EMBL" id="QKKF02003416">
    <property type="protein sequence ID" value="RZF47704.1"/>
    <property type="molecule type" value="Genomic_DNA"/>
</dbReference>
<organism evidence="1 2">
    <name type="scientific">Laodelphax striatellus</name>
    <name type="common">Small brown planthopper</name>
    <name type="synonym">Delphax striatella</name>
    <dbReference type="NCBI Taxonomy" id="195883"/>
    <lineage>
        <taxon>Eukaryota</taxon>
        <taxon>Metazoa</taxon>
        <taxon>Ecdysozoa</taxon>
        <taxon>Arthropoda</taxon>
        <taxon>Hexapoda</taxon>
        <taxon>Insecta</taxon>
        <taxon>Pterygota</taxon>
        <taxon>Neoptera</taxon>
        <taxon>Paraneoptera</taxon>
        <taxon>Hemiptera</taxon>
        <taxon>Auchenorrhyncha</taxon>
        <taxon>Fulgoroidea</taxon>
        <taxon>Delphacidae</taxon>
        <taxon>Criomorphinae</taxon>
        <taxon>Laodelphax</taxon>
    </lineage>
</organism>
<dbReference type="Proteomes" id="UP000291343">
    <property type="component" value="Unassembled WGS sequence"/>
</dbReference>
<keyword evidence="2" id="KW-1185">Reference proteome</keyword>
<protein>
    <submittedName>
        <fullName evidence="1">Uncharacterized protein</fullName>
    </submittedName>
</protein>
<comment type="caution">
    <text evidence="1">The sequence shown here is derived from an EMBL/GenBank/DDBJ whole genome shotgun (WGS) entry which is preliminary data.</text>
</comment>
<accession>A0A482XPY4</accession>
<dbReference type="AlphaFoldDB" id="A0A482XPY4"/>
<gene>
    <name evidence="1" type="ORF">LSTR_LSTR013422</name>
</gene>
<sequence length="71" mass="7809">MFWSCIANGESVLTPDNSTVQHTFNSSYDLLTTTFDRKFAVLAKKTPDGMAVKVLIGNLSLEITPTNTELN</sequence>
<evidence type="ECO:0000313" key="2">
    <source>
        <dbReference type="Proteomes" id="UP000291343"/>
    </source>
</evidence>
<dbReference type="OrthoDB" id="10474740at2759"/>
<evidence type="ECO:0000313" key="1">
    <source>
        <dbReference type="EMBL" id="RZF47704.1"/>
    </source>
</evidence>
<proteinExistence type="predicted"/>
<dbReference type="InParanoid" id="A0A482XPY4"/>
<reference evidence="1 2" key="1">
    <citation type="journal article" date="2017" name="Gigascience">
        <title>Genome sequence of the small brown planthopper, Laodelphax striatellus.</title>
        <authorList>
            <person name="Zhu J."/>
            <person name="Jiang F."/>
            <person name="Wang X."/>
            <person name="Yang P."/>
            <person name="Bao Y."/>
            <person name="Zhao W."/>
            <person name="Wang W."/>
            <person name="Lu H."/>
            <person name="Wang Q."/>
            <person name="Cui N."/>
            <person name="Li J."/>
            <person name="Chen X."/>
            <person name="Luo L."/>
            <person name="Yu J."/>
            <person name="Kang L."/>
            <person name="Cui F."/>
        </authorList>
    </citation>
    <scope>NUCLEOTIDE SEQUENCE [LARGE SCALE GENOMIC DNA]</scope>
    <source>
        <strain evidence="1">Lst14</strain>
    </source>
</reference>
<name>A0A482XPY4_LAOST</name>